<comment type="caution">
    <text evidence="3">The sequence shown here is derived from an EMBL/GenBank/DDBJ whole genome shotgun (WGS) entry which is preliminary data.</text>
</comment>
<gene>
    <name evidence="3" type="ORF">H8S65_08645</name>
</gene>
<feature type="signal peptide" evidence="1">
    <location>
        <begin position="1"/>
        <end position="21"/>
    </location>
</feature>
<organism evidence="3 4">
    <name type="scientific">Parabacteroides hominis</name>
    <dbReference type="NCBI Taxonomy" id="2763057"/>
    <lineage>
        <taxon>Bacteria</taxon>
        <taxon>Pseudomonadati</taxon>
        <taxon>Bacteroidota</taxon>
        <taxon>Bacteroidia</taxon>
        <taxon>Bacteroidales</taxon>
        <taxon>Tannerellaceae</taxon>
        <taxon>Parabacteroides</taxon>
    </lineage>
</organism>
<dbReference type="Pfam" id="PF10988">
    <property type="entry name" value="DUF2807"/>
    <property type="match status" value="1"/>
</dbReference>
<sequence>MKTTLTALIAFLFICTTSGYAEKVKGNGNIISKEIQITDYTELNIRVKINYNNNSSLFKKKEYKGPAFNYMQKSGSSNLQITVDENLLPLLDIYVSDGCLYVRTNKEKQELYPTKFIINSSSHTLEKAKISGSMDFFLQNNLSGENLKVEVSGAADVYMNKPVRIANACEIKVSGAGDMEAKDLICGNIKAGVAGAGDLNLKGKAEKGEYKVSGSGDISAYGFIVKDLSCKVSGSGDIEAYATETLEASASGSGDICYKGNPKANTRCSGAADITRVK</sequence>
<keyword evidence="4" id="KW-1185">Reference proteome</keyword>
<evidence type="ECO:0000259" key="2">
    <source>
        <dbReference type="Pfam" id="PF10988"/>
    </source>
</evidence>
<dbReference type="EMBL" id="JACOOJ010000011">
    <property type="protein sequence ID" value="MBC5632833.1"/>
    <property type="molecule type" value="Genomic_DNA"/>
</dbReference>
<feature type="domain" description="Putative auto-transporter adhesin head GIN" evidence="2">
    <location>
        <begin position="70"/>
        <end position="262"/>
    </location>
</feature>
<dbReference type="PANTHER" id="PTHR39200:SF1">
    <property type="entry name" value="AUTO-TRANSPORTER ADHESIN HEAD GIN DOMAIN-CONTAINING PROTEIN-RELATED"/>
    <property type="match status" value="1"/>
</dbReference>
<protein>
    <submittedName>
        <fullName evidence="3">DUF2807 domain-containing protein</fullName>
    </submittedName>
</protein>
<dbReference type="InterPro" id="IPR021255">
    <property type="entry name" value="DUF2807"/>
</dbReference>
<evidence type="ECO:0000256" key="1">
    <source>
        <dbReference type="SAM" id="SignalP"/>
    </source>
</evidence>
<evidence type="ECO:0000313" key="4">
    <source>
        <dbReference type="Proteomes" id="UP000651475"/>
    </source>
</evidence>
<accession>A0ABR7DN10</accession>
<dbReference type="Proteomes" id="UP000651475">
    <property type="component" value="Unassembled WGS sequence"/>
</dbReference>
<dbReference type="Gene3D" id="2.160.20.120">
    <property type="match status" value="1"/>
</dbReference>
<keyword evidence="1" id="KW-0732">Signal</keyword>
<dbReference type="RefSeq" id="WP_186929585.1">
    <property type="nucleotide sequence ID" value="NZ_JACOOJ010000011.1"/>
</dbReference>
<evidence type="ECO:0000313" key="3">
    <source>
        <dbReference type="EMBL" id="MBC5632833.1"/>
    </source>
</evidence>
<reference evidence="3 4" key="1">
    <citation type="submission" date="2020-08" db="EMBL/GenBank/DDBJ databases">
        <title>Genome public.</title>
        <authorList>
            <person name="Liu C."/>
            <person name="Sun Q."/>
        </authorList>
    </citation>
    <scope>NUCLEOTIDE SEQUENCE [LARGE SCALE GENOMIC DNA]</scope>
    <source>
        <strain evidence="3 4">NSJ-79</strain>
    </source>
</reference>
<dbReference type="PANTHER" id="PTHR39200">
    <property type="entry name" value="HYPOTHETICAL EXPORTED PROTEIN"/>
    <property type="match status" value="1"/>
</dbReference>
<name>A0ABR7DN10_9BACT</name>
<feature type="chain" id="PRO_5045832652" evidence="1">
    <location>
        <begin position="22"/>
        <end position="278"/>
    </location>
</feature>
<proteinExistence type="predicted"/>